<dbReference type="RefSeq" id="WP_380080529.1">
    <property type="nucleotide sequence ID" value="NZ_JBHRZF010000205.1"/>
</dbReference>
<dbReference type="EMBL" id="JBHRZF010000205">
    <property type="protein sequence ID" value="MFC3862585.1"/>
    <property type="molecule type" value="Genomic_DNA"/>
</dbReference>
<accession>A0ABV8AEG2</accession>
<feature type="transmembrane region" description="Helical" evidence="1">
    <location>
        <begin position="7"/>
        <end position="32"/>
    </location>
</feature>
<name>A0ABV8AEG2_9DEIO</name>
<evidence type="ECO:0000313" key="3">
    <source>
        <dbReference type="Proteomes" id="UP001595748"/>
    </source>
</evidence>
<keyword evidence="1" id="KW-0812">Transmembrane</keyword>
<gene>
    <name evidence="2" type="ORF">ACFOPQ_17615</name>
</gene>
<keyword evidence="1" id="KW-1133">Transmembrane helix</keyword>
<proteinExistence type="predicted"/>
<dbReference type="Proteomes" id="UP001595748">
    <property type="component" value="Unassembled WGS sequence"/>
</dbReference>
<sequence>MNRRGPGCGCFGCGGTVLVTVLVLGALAWFFVLKPAREFVANWQTPPAQTQTRTTPAPTGNVNQPVTRADVERFVRVRRDVRAALGQSFTGLQGLLNDLNSGQTPNLVRVLDVLKQTGQSVGQARTAQARALTREGMSLERYAVVRDTVNRALGLPNVDFGKVAQSIQNGQLPDLNRDVQTATSQEKALVKGFEAELKATAAAGLLGL</sequence>
<evidence type="ECO:0000313" key="2">
    <source>
        <dbReference type="EMBL" id="MFC3862585.1"/>
    </source>
</evidence>
<comment type="caution">
    <text evidence="2">The sequence shown here is derived from an EMBL/GenBank/DDBJ whole genome shotgun (WGS) entry which is preliminary data.</text>
</comment>
<evidence type="ECO:0000256" key="1">
    <source>
        <dbReference type="SAM" id="Phobius"/>
    </source>
</evidence>
<reference evidence="3" key="1">
    <citation type="journal article" date="2019" name="Int. J. Syst. Evol. Microbiol.">
        <title>The Global Catalogue of Microorganisms (GCM) 10K type strain sequencing project: providing services to taxonomists for standard genome sequencing and annotation.</title>
        <authorList>
            <consortium name="The Broad Institute Genomics Platform"/>
            <consortium name="The Broad Institute Genome Sequencing Center for Infectious Disease"/>
            <person name="Wu L."/>
            <person name="Ma J."/>
        </authorList>
    </citation>
    <scope>NUCLEOTIDE SEQUENCE [LARGE SCALE GENOMIC DNA]</scope>
    <source>
        <strain evidence="3">CCTCC AB 2013263</strain>
    </source>
</reference>
<protein>
    <submittedName>
        <fullName evidence="2">Uncharacterized protein</fullName>
    </submittedName>
</protein>
<keyword evidence="3" id="KW-1185">Reference proteome</keyword>
<keyword evidence="1" id="KW-0472">Membrane</keyword>
<organism evidence="2 3">
    <name type="scientific">Deinococcus antarcticus</name>
    <dbReference type="NCBI Taxonomy" id="1298767"/>
    <lineage>
        <taxon>Bacteria</taxon>
        <taxon>Thermotogati</taxon>
        <taxon>Deinococcota</taxon>
        <taxon>Deinococci</taxon>
        <taxon>Deinococcales</taxon>
        <taxon>Deinococcaceae</taxon>
        <taxon>Deinococcus</taxon>
    </lineage>
</organism>